<dbReference type="InterPro" id="IPR052939">
    <property type="entry name" value="23S_rRNA_MeTrnsfrase_RlmA"/>
</dbReference>
<dbReference type="GO" id="GO:0008168">
    <property type="term" value="F:methyltransferase activity"/>
    <property type="evidence" value="ECO:0007669"/>
    <property type="project" value="UniProtKB-KW"/>
</dbReference>
<feature type="binding site" evidence="1">
    <location>
        <position position="20"/>
    </location>
    <ligand>
        <name>Zn(2+)</name>
        <dbReference type="ChEBI" id="CHEBI:29105"/>
    </ligand>
</feature>
<feature type="binding site" evidence="1">
    <location>
        <position position="24"/>
    </location>
    <ligand>
        <name>Zn(2+)</name>
        <dbReference type="ChEBI" id="CHEBI:29105"/>
    </ligand>
</feature>
<dbReference type="Proteomes" id="UP000186015">
    <property type="component" value="Unassembled WGS sequence"/>
</dbReference>
<evidence type="ECO:0000256" key="1">
    <source>
        <dbReference type="PIRSR" id="PIRSR018249-1"/>
    </source>
</evidence>
<proteinExistence type="predicted"/>
<feature type="domain" description="Methyltransferase" evidence="3">
    <location>
        <begin position="88"/>
        <end position="203"/>
    </location>
</feature>
<evidence type="ECO:0000313" key="5">
    <source>
        <dbReference type="EMBL" id="SEK18939.1"/>
    </source>
</evidence>
<dbReference type="SUPFAM" id="SSF53335">
    <property type="entry name" value="S-adenosyl-L-methionine-dependent methyltransferases"/>
    <property type="match status" value="1"/>
</dbReference>
<dbReference type="Pfam" id="PF13847">
    <property type="entry name" value="Methyltransf_31"/>
    <property type="match status" value="1"/>
</dbReference>
<organism evidence="5 6">
    <name type="scientific">Ruminococcus albus</name>
    <dbReference type="NCBI Taxonomy" id="1264"/>
    <lineage>
        <taxon>Bacteria</taxon>
        <taxon>Bacillati</taxon>
        <taxon>Bacillota</taxon>
        <taxon>Clostridia</taxon>
        <taxon>Eubacteriales</taxon>
        <taxon>Oscillospiraceae</taxon>
        <taxon>Ruminococcus</taxon>
    </lineage>
</organism>
<feature type="binding site" evidence="2">
    <location>
        <begin position="96"/>
        <end position="97"/>
    </location>
    <ligand>
        <name>S-adenosyl-L-methionine</name>
        <dbReference type="ChEBI" id="CHEBI:59789"/>
    </ligand>
</feature>
<dbReference type="Gene3D" id="3.40.50.150">
    <property type="entry name" value="Vaccinia Virus protein VP39"/>
    <property type="match status" value="1"/>
</dbReference>
<keyword evidence="1" id="KW-0862">Zinc</keyword>
<dbReference type="PIRSF" id="PIRSF018249">
    <property type="entry name" value="MyrA_prd"/>
    <property type="match status" value="1"/>
</dbReference>
<dbReference type="PANTHER" id="PTHR43460:SF1">
    <property type="entry name" value="METHYLTRANSFERASE TYPE 11 DOMAIN-CONTAINING PROTEIN"/>
    <property type="match status" value="1"/>
</dbReference>
<feature type="domain" description="23S rRNA (guanine(745)-N(1))-methyltransferase N-terminal" evidence="4">
    <location>
        <begin position="2"/>
        <end position="38"/>
    </location>
</feature>
<reference evidence="5 6" key="1">
    <citation type="submission" date="2016-10" db="EMBL/GenBank/DDBJ databases">
        <authorList>
            <person name="de Groot N.N."/>
        </authorList>
    </citation>
    <scope>NUCLEOTIDE SEQUENCE [LARGE SCALE GENOMIC DNA]</scope>
    <source>
        <strain evidence="5 6">KH2T6</strain>
    </source>
</reference>
<dbReference type="InterPro" id="IPR016718">
    <property type="entry name" value="rRNA_m1G-MeTrfase_A_prd"/>
</dbReference>
<dbReference type="CDD" id="cd02440">
    <property type="entry name" value="AdoMet_MTases"/>
    <property type="match status" value="1"/>
</dbReference>
<dbReference type="GO" id="GO:0046872">
    <property type="term" value="F:metal ion binding"/>
    <property type="evidence" value="ECO:0007669"/>
    <property type="project" value="UniProtKB-KW"/>
</dbReference>
<gene>
    <name evidence="5" type="ORF">SAMN05216469_10116</name>
</gene>
<dbReference type="InterPro" id="IPR048647">
    <property type="entry name" value="RlmA_N"/>
</dbReference>
<evidence type="ECO:0000313" key="6">
    <source>
        <dbReference type="Proteomes" id="UP000186015"/>
    </source>
</evidence>
<dbReference type="GO" id="GO:0032259">
    <property type="term" value="P:methylation"/>
    <property type="evidence" value="ECO:0007669"/>
    <property type="project" value="UniProtKB-KW"/>
</dbReference>
<dbReference type="InterPro" id="IPR025714">
    <property type="entry name" value="Methyltranfer_dom"/>
</dbReference>
<sequence length="273" mass="30744">MYICPVCKKKLNKVGNSWKCANGHSFDIARKGHVNLLTTAKHNPKTAGDNAEMVKARTEFLDKGYYRPLAEKIREIVSAELQGNKTPVIIDSGCGEGFYTAELSNMKNARIYGIDISKHAVAHCMTRVNLAGIKNCEFAVASSFDLPFADKSADAVISVFAPVCNDEYHRVLKKGGKLIVVSPSPRHLFELKAAVYDKPYENSPNDYHLDRFVKENETVFEYTAELSSQKDIFDLFMMTPYFYKTSEEGISRLKALESIEVNCGFVIQVYRRK</sequence>
<dbReference type="AlphaFoldDB" id="A0A1H7EYP0"/>
<feature type="binding site" evidence="2">
    <location>
        <position position="187"/>
    </location>
    <ligand>
        <name>S-adenosyl-L-methionine</name>
        <dbReference type="ChEBI" id="CHEBI:59789"/>
    </ligand>
</feature>
<feature type="binding site" evidence="2">
    <location>
        <position position="66"/>
    </location>
    <ligand>
        <name>S-adenosyl-L-methionine</name>
        <dbReference type="ChEBI" id="CHEBI:59789"/>
    </ligand>
</feature>
<evidence type="ECO:0000259" key="4">
    <source>
        <dbReference type="Pfam" id="PF21302"/>
    </source>
</evidence>
<dbReference type="Pfam" id="PF21302">
    <property type="entry name" value="Zn_ribbon_RlmA"/>
    <property type="match status" value="1"/>
</dbReference>
<dbReference type="OrthoDB" id="5522265at2"/>
<keyword evidence="1" id="KW-0479">Metal-binding</keyword>
<keyword evidence="2" id="KW-0949">S-adenosyl-L-methionine</keyword>
<evidence type="ECO:0000256" key="2">
    <source>
        <dbReference type="PIRSR" id="PIRSR018249-2"/>
    </source>
</evidence>
<dbReference type="PANTHER" id="PTHR43460">
    <property type="entry name" value="METHYLTRANSFERASE"/>
    <property type="match status" value="1"/>
</dbReference>
<dbReference type="RefSeq" id="WP_074827822.1">
    <property type="nucleotide sequence ID" value="NZ_FOAT01000001.1"/>
</dbReference>
<dbReference type="EMBL" id="FOAT01000001">
    <property type="protein sequence ID" value="SEK18939.1"/>
    <property type="molecule type" value="Genomic_DNA"/>
</dbReference>
<keyword evidence="5" id="KW-0489">Methyltransferase</keyword>
<evidence type="ECO:0000259" key="3">
    <source>
        <dbReference type="Pfam" id="PF13847"/>
    </source>
</evidence>
<accession>A0A1H7EYP0</accession>
<dbReference type="InterPro" id="IPR029063">
    <property type="entry name" value="SAM-dependent_MTases_sf"/>
</dbReference>
<keyword evidence="5" id="KW-0808">Transferase</keyword>
<protein>
    <submittedName>
        <fullName evidence="5">23S rRNA (Guanine745-N1)-methyltransferase</fullName>
    </submittedName>
</protein>
<feature type="binding site" evidence="1">
    <location>
        <position position="7"/>
    </location>
    <ligand>
        <name>Zn(2+)</name>
        <dbReference type="ChEBI" id="CHEBI:29105"/>
    </ligand>
</feature>
<feature type="binding site" evidence="1">
    <location>
        <position position="4"/>
    </location>
    <ligand>
        <name>Zn(2+)</name>
        <dbReference type="ChEBI" id="CHEBI:29105"/>
    </ligand>
</feature>
<name>A0A1H7EYP0_RUMAL</name>